<dbReference type="eggNOG" id="KOG1192">
    <property type="taxonomic scope" value="Eukaryota"/>
</dbReference>
<dbReference type="PROSITE" id="PS00375">
    <property type="entry name" value="UDPGT"/>
    <property type="match status" value="1"/>
</dbReference>
<dbReference type="Gramene" id="KFK40251">
    <property type="protein sequence ID" value="KFK40251"/>
    <property type="gene ID" value="AALP_AA3G349900"/>
</dbReference>
<evidence type="ECO:0000256" key="1">
    <source>
        <dbReference type="ARBA" id="ARBA00009995"/>
    </source>
</evidence>
<dbReference type="PANTHER" id="PTHR48046">
    <property type="entry name" value="UDP-GLYCOSYLTRANSFERASE 72E1"/>
    <property type="match status" value="1"/>
</dbReference>
<evidence type="ECO:0000256" key="4">
    <source>
        <dbReference type="RuleBase" id="RU003718"/>
    </source>
</evidence>
<keyword evidence="3 4" id="KW-0808">Transferase</keyword>
<dbReference type="InterPro" id="IPR035595">
    <property type="entry name" value="UDP_glycos_trans_CS"/>
</dbReference>
<evidence type="ECO:0000313" key="7">
    <source>
        <dbReference type="Proteomes" id="UP000029120"/>
    </source>
</evidence>
<dbReference type="OMA" id="MVRKIMV"/>
<accession>A0A087HDP9</accession>
<organism evidence="6 7">
    <name type="scientific">Arabis alpina</name>
    <name type="common">Alpine rock-cress</name>
    <dbReference type="NCBI Taxonomy" id="50452"/>
    <lineage>
        <taxon>Eukaryota</taxon>
        <taxon>Viridiplantae</taxon>
        <taxon>Streptophyta</taxon>
        <taxon>Embryophyta</taxon>
        <taxon>Tracheophyta</taxon>
        <taxon>Spermatophyta</taxon>
        <taxon>Magnoliopsida</taxon>
        <taxon>eudicotyledons</taxon>
        <taxon>Gunneridae</taxon>
        <taxon>Pentapetalae</taxon>
        <taxon>rosids</taxon>
        <taxon>malvids</taxon>
        <taxon>Brassicales</taxon>
        <taxon>Brassicaceae</taxon>
        <taxon>Arabideae</taxon>
        <taxon>Arabis</taxon>
    </lineage>
</organism>
<protein>
    <recommendedName>
        <fullName evidence="5">Glycosyltransferase</fullName>
        <ecNumber evidence="5">2.4.1.-</ecNumber>
    </recommendedName>
</protein>
<dbReference type="EMBL" id="CM002871">
    <property type="protein sequence ID" value="KFK40251.1"/>
    <property type="molecule type" value="Genomic_DNA"/>
</dbReference>
<dbReference type="Gene3D" id="3.40.50.2000">
    <property type="entry name" value="Glycogen Phosphorylase B"/>
    <property type="match status" value="2"/>
</dbReference>
<reference evidence="7" key="1">
    <citation type="journal article" date="2015" name="Nat. Plants">
        <title>Genome expansion of Arabis alpina linked with retrotransposition and reduced symmetric DNA methylation.</title>
        <authorList>
            <person name="Willing E.M."/>
            <person name="Rawat V."/>
            <person name="Mandakova T."/>
            <person name="Maumus F."/>
            <person name="James G.V."/>
            <person name="Nordstroem K.J."/>
            <person name="Becker C."/>
            <person name="Warthmann N."/>
            <person name="Chica C."/>
            <person name="Szarzynska B."/>
            <person name="Zytnicki M."/>
            <person name="Albani M.C."/>
            <person name="Kiefer C."/>
            <person name="Bergonzi S."/>
            <person name="Castaings L."/>
            <person name="Mateos J.L."/>
            <person name="Berns M.C."/>
            <person name="Bujdoso N."/>
            <person name="Piofczyk T."/>
            <person name="de Lorenzo L."/>
            <person name="Barrero-Sicilia C."/>
            <person name="Mateos I."/>
            <person name="Piednoel M."/>
            <person name="Hagmann J."/>
            <person name="Chen-Min-Tao R."/>
            <person name="Iglesias-Fernandez R."/>
            <person name="Schuster S.C."/>
            <person name="Alonso-Blanco C."/>
            <person name="Roudier F."/>
            <person name="Carbonero P."/>
            <person name="Paz-Ares J."/>
            <person name="Davis S.J."/>
            <person name="Pecinka A."/>
            <person name="Quesneville H."/>
            <person name="Colot V."/>
            <person name="Lysak M.A."/>
            <person name="Weigel D."/>
            <person name="Coupland G."/>
            <person name="Schneeberger K."/>
        </authorList>
    </citation>
    <scope>NUCLEOTIDE SEQUENCE [LARGE SCALE GENOMIC DNA]</scope>
    <source>
        <strain evidence="7">cv. Pajares</strain>
    </source>
</reference>
<dbReference type="GO" id="GO:0008194">
    <property type="term" value="F:UDP-glycosyltransferase activity"/>
    <property type="evidence" value="ECO:0007669"/>
    <property type="project" value="InterPro"/>
</dbReference>
<dbReference type="Pfam" id="PF00201">
    <property type="entry name" value="UDPGT"/>
    <property type="match status" value="1"/>
</dbReference>
<name>A0A087HDP9_ARAAL</name>
<evidence type="ECO:0000256" key="3">
    <source>
        <dbReference type="ARBA" id="ARBA00022679"/>
    </source>
</evidence>
<dbReference type="InterPro" id="IPR002213">
    <property type="entry name" value="UDP_glucos_trans"/>
</dbReference>
<keyword evidence="2 4" id="KW-0328">Glycosyltransferase</keyword>
<dbReference type="EC" id="2.4.1.-" evidence="5"/>
<keyword evidence="7" id="KW-1185">Reference proteome</keyword>
<dbReference type="AlphaFoldDB" id="A0A087HDP9"/>
<proteinExistence type="inferred from homology"/>
<dbReference type="SUPFAM" id="SSF53756">
    <property type="entry name" value="UDP-Glycosyltransferase/glycogen phosphorylase"/>
    <property type="match status" value="1"/>
</dbReference>
<dbReference type="OrthoDB" id="5835829at2759"/>
<evidence type="ECO:0000256" key="5">
    <source>
        <dbReference type="RuleBase" id="RU362057"/>
    </source>
</evidence>
<gene>
    <name evidence="6" type="ordered locus">AALP_Aa3g349900</name>
</gene>
<evidence type="ECO:0000313" key="6">
    <source>
        <dbReference type="EMBL" id="KFK40251.1"/>
    </source>
</evidence>
<dbReference type="FunFam" id="3.40.50.2000:FF:000056">
    <property type="entry name" value="Glycosyltransferase"/>
    <property type="match status" value="1"/>
</dbReference>
<evidence type="ECO:0000256" key="2">
    <source>
        <dbReference type="ARBA" id="ARBA00022676"/>
    </source>
</evidence>
<dbReference type="CDD" id="cd03784">
    <property type="entry name" value="GT1_Gtf-like"/>
    <property type="match status" value="1"/>
</dbReference>
<dbReference type="Proteomes" id="UP000029120">
    <property type="component" value="Chromosome 3"/>
</dbReference>
<dbReference type="PANTHER" id="PTHR48046:SF1">
    <property type="entry name" value="GLYCOSYLTRANSFERASE-RELATED"/>
    <property type="match status" value="1"/>
</dbReference>
<sequence length="471" mass="51171">MDKPHALLVASPGLGHLIPVLELGNRLSSVLNVHINVLAVTSGSSSQTETEAIRAAAASGACKITELPSVDVNHLVEPDATVATKIFVTMRAMKPAAREAVKSMSRKPTVMIVDFFGTGLMSLADEVGMTGKYVYVPSHAWFLAVMVYLPVLDKVVEGEYVDIKEPMKIPGCKPVGPKELMETMLDRSDRQYRECLQGGEEIPTSDGVLVNTWEELQGNTLAALRQDGKLSRVMKVPVYAIGPIVRTNGSVKKPDSIFQWLDQQPERSVVYVCLGSGGTLSLEQTMELACGLELSGQRFLWVLRRPTSYLGASSGDDDDQVCAGLPDGFLDRTSGVGLVVTQWAPQVEILSHGSIGGFLSHCGWSSVLESLTKGVPIVAWPLYAEQWMNATLLTEEIGVAVRTSELPAKEVIGQEEVAVLVRKIVVEEDEEGRKIRAKAEEVKVSSERAWTQGGSSHSSLFEWAKRCHLVS</sequence>
<comment type="similarity">
    <text evidence="1 4">Belongs to the UDP-glycosyltransferase family.</text>
</comment>